<dbReference type="Proteomes" id="UP000070544">
    <property type="component" value="Unassembled WGS sequence"/>
</dbReference>
<evidence type="ECO:0000256" key="2">
    <source>
        <dbReference type="SAM" id="Coils"/>
    </source>
</evidence>
<feature type="region of interest" description="Disordered" evidence="3">
    <location>
        <begin position="923"/>
        <end position="951"/>
    </location>
</feature>
<dbReference type="InterPro" id="IPR000254">
    <property type="entry name" value="CBD"/>
</dbReference>
<dbReference type="OrthoDB" id="5340910at2759"/>
<feature type="domain" description="CBM1" evidence="4">
    <location>
        <begin position="80"/>
        <end position="117"/>
    </location>
</feature>
<dbReference type="GO" id="GO:0005576">
    <property type="term" value="C:extracellular region"/>
    <property type="evidence" value="ECO:0007669"/>
    <property type="project" value="InterPro"/>
</dbReference>
<dbReference type="SMART" id="SM00236">
    <property type="entry name" value="fCBD"/>
    <property type="match status" value="1"/>
</dbReference>
<proteinExistence type="predicted"/>
<organism evidence="5 6">
    <name type="scientific">Gonapodya prolifera (strain JEL478)</name>
    <name type="common">Monoblepharis prolifera</name>
    <dbReference type="NCBI Taxonomy" id="1344416"/>
    <lineage>
        <taxon>Eukaryota</taxon>
        <taxon>Fungi</taxon>
        <taxon>Fungi incertae sedis</taxon>
        <taxon>Chytridiomycota</taxon>
        <taxon>Chytridiomycota incertae sedis</taxon>
        <taxon>Monoblepharidomycetes</taxon>
        <taxon>Monoblepharidales</taxon>
        <taxon>Gonapodyaceae</taxon>
        <taxon>Gonapodya</taxon>
    </lineage>
</organism>
<keyword evidence="1" id="KW-0732">Signal</keyword>
<evidence type="ECO:0000256" key="3">
    <source>
        <dbReference type="SAM" id="MobiDB-lite"/>
    </source>
</evidence>
<evidence type="ECO:0000256" key="1">
    <source>
        <dbReference type="ARBA" id="ARBA00022729"/>
    </source>
</evidence>
<dbReference type="Pfam" id="PF00734">
    <property type="entry name" value="CBM_1"/>
    <property type="match status" value="1"/>
</dbReference>
<dbReference type="Gene3D" id="1.20.5.340">
    <property type="match status" value="1"/>
</dbReference>
<dbReference type="SUPFAM" id="SSF57180">
    <property type="entry name" value="Cellulose-binding domain"/>
    <property type="match status" value="1"/>
</dbReference>
<feature type="region of interest" description="Disordered" evidence="3">
    <location>
        <begin position="354"/>
        <end position="388"/>
    </location>
</feature>
<feature type="region of interest" description="Disordered" evidence="3">
    <location>
        <begin position="294"/>
        <end position="342"/>
    </location>
</feature>
<feature type="compositionally biased region" description="Low complexity" evidence="3">
    <location>
        <begin position="151"/>
        <end position="161"/>
    </location>
</feature>
<feature type="compositionally biased region" description="Low complexity" evidence="3">
    <location>
        <begin position="123"/>
        <end position="143"/>
    </location>
</feature>
<keyword evidence="2" id="KW-0175">Coiled coil</keyword>
<name>A0A139AXI2_GONPJ</name>
<dbReference type="SUPFAM" id="SSF50044">
    <property type="entry name" value="SH3-domain"/>
    <property type="match status" value="1"/>
</dbReference>
<protein>
    <submittedName>
        <fullName evidence="5">Carbohydrate-binding module family 1 protein</fullName>
    </submittedName>
</protein>
<dbReference type="PROSITE" id="PS00562">
    <property type="entry name" value="CBM1_1"/>
    <property type="match status" value="1"/>
</dbReference>
<evidence type="ECO:0000313" key="6">
    <source>
        <dbReference type="Proteomes" id="UP000070544"/>
    </source>
</evidence>
<feature type="compositionally biased region" description="Polar residues" evidence="3">
    <location>
        <begin position="368"/>
        <end position="382"/>
    </location>
</feature>
<accession>A0A139AXI2</accession>
<feature type="coiled-coil region" evidence="2">
    <location>
        <begin position="692"/>
        <end position="754"/>
    </location>
</feature>
<dbReference type="InterPro" id="IPR036028">
    <property type="entry name" value="SH3-like_dom_sf"/>
</dbReference>
<evidence type="ECO:0000259" key="4">
    <source>
        <dbReference type="PROSITE" id="PS51164"/>
    </source>
</evidence>
<feature type="region of interest" description="Disordered" evidence="3">
    <location>
        <begin position="123"/>
        <end position="201"/>
    </location>
</feature>
<dbReference type="Gene3D" id="2.30.30.40">
    <property type="entry name" value="SH3 Domains"/>
    <property type="match status" value="1"/>
</dbReference>
<dbReference type="InterPro" id="IPR036770">
    <property type="entry name" value="Ankyrin_rpt-contain_sf"/>
</dbReference>
<keyword evidence="6" id="KW-1185">Reference proteome</keyword>
<dbReference type="GO" id="GO:0005975">
    <property type="term" value="P:carbohydrate metabolic process"/>
    <property type="evidence" value="ECO:0007669"/>
    <property type="project" value="InterPro"/>
</dbReference>
<dbReference type="EMBL" id="KQ965733">
    <property type="protein sequence ID" value="KXS21283.1"/>
    <property type="molecule type" value="Genomic_DNA"/>
</dbReference>
<dbReference type="Gene3D" id="1.25.40.20">
    <property type="entry name" value="Ankyrin repeat-containing domain"/>
    <property type="match status" value="1"/>
</dbReference>
<dbReference type="AlphaFoldDB" id="A0A139AXI2"/>
<feature type="compositionally biased region" description="Polar residues" evidence="3">
    <location>
        <begin position="935"/>
        <end position="951"/>
    </location>
</feature>
<feature type="compositionally biased region" description="Polar residues" evidence="3">
    <location>
        <begin position="297"/>
        <end position="306"/>
    </location>
</feature>
<dbReference type="PROSITE" id="PS51164">
    <property type="entry name" value="CBM1_2"/>
    <property type="match status" value="1"/>
</dbReference>
<feature type="compositionally biased region" description="Polar residues" evidence="3">
    <location>
        <begin position="313"/>
        <end position="322"/>
    </location>
</feature>
<dbReference type="GO" id="GO:0030248">
    <property type="term" value="F:cellulose binding"/>
    <property type="evidence" value="ECO:0007669"/>
    <property type="project" value="InterPro"/>
</dbReference>
<sequence>MRSGVTTSSGFTVGKIVPAPFFARRNHPTSMRTSRSRSNRRRSRIATALIAASVLGASAAADSGPHGSWMGHVLLESRQACAAMYYQCGGDATYTGPKCCMPGSVCVVQNPYYYQCVAAPSTTSSSRATSSTPSTRAQTSSVSSPPPSSAPQPSTTSAGPPVTSSGPAAPNGSEVPLPSATDEAGNPLSAHFGPSVTESATVSPGQIASAKVQNSLTSSTSVRGAIAAESTGADPNATNVGGSSGLAPPAYAGIGAGVTAVIMFGLFVAYRAVRRARSKARPVQRFVPSPPGWITPESASVTSYPQSHLAPSRNPSLATSRTEYYAVSEPPEGSPPAWHQLAMGPPSFSSSIAHPPSYLLPSPEPAMSLTSAEQPYSGQQSMASWTTPTPGTAGGYTSGMETGLRPPSQLTPDFICNMADNQDADLFAAVEGGDTVRVLEILSNGGNARARKKVTMLLDVKVDRKLVRRNRIRDDDYEDILETRTDTADCETLLAVAILRCQPQIVEALLEHGADPNAGVSWRIARNEATPWPIESWNARWVKTIWFPNAVALAVAVGGKMTNSQGTTVPRPGADGKVEISPKGATVIVEQKKDTYVSPWLTSIKMEQHVGVVRSLMARGATVPPSVLDGVNPTTHPSIYWEVQNAYRSQNPPLVSPPTQRTDTGDFAVLLAEQARKIEDLTRRAFSAESHAAQLDVRNGEMQTQKAQLESKLSSLEALIKDFEADMAALQNRNLTLEKELASLNGENAALRRNEQPGTNFSSQRLLREPKPPMALNQMMFAISEFMPTEQDEIHLSLGDAIYVSLTYPDGWGSGLNTSTNLSGHFPLSHVSPFAPGLPSYGVSSAAISLPAASRFESLPQHVRAPLAEGRSPFSQSIALTDVLGPPRSTIRVHWTGTSNATFTVDEEPTELSFADLEHVAPSRSSLPEVPLSPVASNGTITPTNRENGML</sequence>
<dbReference type="InterPro" id="IPR035971">
    <property type="entry name" value="CBD_sf"/>
</dbReference>
<gene>
    <name evidence="5" type="ORF">M427DRAFT_27695</name>
</gene>
<evidence type="ECO:0000313" key="5">
    <source>
        <dbReference type="EMBL" id="KXS21283.1"/>
    </source>
</evidence>
<reference evidence="5 6" key="1">
    <citation type="journal article" date="2015" name="Genome Biol. Evol.">
        <title>Phylogenomic analyses indicate that early fungi evolved digesting cell walls of algal ancestors of land plants.</title>
        <authorList>
            <person name="Chang Y."/>
            <person name="Wang S."/>
            <person name="Sekimoto S."/>
            <person name="Aerts A.L."/>
            <person name="Choi C."/>
            <person name="Clum A."/>
            <person name="LaButti K.M."/>
            <person name="Lindquist E.A."/>
            <person name="Yee Ngan C."/>
            <person name="Ohm R.A."/>
            <person name="Salamov A.A."/>
            <person name="Grigoriev I.V."/>
            <person name="Spatafora J.W."/>
            <person name="Berbee M.L."/>
        </authorList>
    </citation>
    <scope>NUCLEOTIDE SEQUENCE [LARGE SCALE GENOMIC DNA]</scope>
    <source>
        <strain evidence="5 6">JEL478</strain>
    </source>
</reference>